<proteinExistence type="predicted"/>
<comment type="caution">
    <text evidence="2">The sequence shown here is derived from an EMBL/GenBank/DDBJ whole genome shotgun (WGS) entry which is preliminary data.</text>
</comment>
<sequence>MSSRDYEIIDFLGRHAWGEAQRVPVPGDASARRYERLSVNGHRAVLMDSPFDPSTISTYMRKGRLAGNNISAFVCLATALRQRGFGAPDIYAADIERGLVMLEDLGDDLIARVLERQPELEREIYTRAVEVAAAIYRSSFSPDLSAYGTRWQIKAYDFDAFMAETDLFLDWYVEKLETPISQTARNDWLEIWRETLSQTQTAAPGLALRDFHAENLFWRQDKIRLEQIGLIDFQDAVFTHPAYDLVSLLEDARRDVSPDLVAPLIEHFCTCAKIENNQDFQSAYAILGAQRNAKILGIFVRLSKRDNKHQYLDFLPRVRAHFTHDLDHPALVDLKLWIEKHAPSSLVAS</sequence>
<gene>
    <name evidence="2" type="ORF">ENJ42_04465</name>
</gene>
<dbReference type="Gene3D" id="3.90.1200.10">
    <property type="match status" value="1"/>
</dbReference>
<evidence type="ECO:0000259" key="1">
    <source>
        <dbReference type="Pfam" id="PF01636"/>
    </source>
</evidence>
<dbReference type="Pfam" id="PF01636">
    <property type="entry name" value="APH"/>
    <property type="match status" value="1"/>
</dbReference>
<feature type="domain" description="Aminoglycoside phosphotransferase" evidence="1">
    <location>
        <begin position="24"/>
        <end position="269"/>
    </location>
</feature>
<accession>A0A7C5LUZ9</accession>
<protein>
    <submittedName>
        <fullName evidence="2">Aminoglycoside phosphotransferase</fullName>
    </submittedName>
</protein>
<dbReference type="SUPFAM" id="SSF56112">
    <property type="entry name" value="Protein kinase-like (PK-like)"/>
    <property type="match status" value="1"/>
</dbReference>
<organism evidence="2">
    <name type="scientific">Hellea balneolensis</name>
    <dbReference type="NCBI Taxonomy" id="287478"/>
    <lineage>
        <taxon>Bacteria</taxon>
        <taxon>Pseudomonadati</taxon>
        <taxon>Pseudomonadota</taxon>
        <taxon>Alphaproteobacteria</taxon>
        <taxon>Maricaulales</taxon>
        <taxon>Robiginitomaculaceae</taxon>
        <taxon>Hellea</taxon>
    </lineage>
</organism>
<dbReference type="EMBL" id="DRMJ01000222">
    <property type="protein sequence ID" value="HHL42850.1"/>
    <property type="molecule type" value="Genomic_DNA"/>
</dbReference>
<dbReference type="InterPro" id="IPR011009">
    <property type="entry name" value="Kinase-like_dom_sf"/>
</dbReference>
<dbReference type="InterPro" id="IPR002575">
    <property type="entry name" value="Aminoglycoside_PTrfase"/>
</dbReference>
<reference evidence="2" key="1">
    <citation type="journal article" date="2020" name="mSystems">
        <title>Genome- and Community-Level Interaction Insights into Carbon Utilization and Element Cycling Functions of Hydrothermarchaeota in Hydrothermal Sediment.</title>
        <authorList>
            <person name="Zhou Z."/>
            <person name="Liu Y."/>
            <person name="Xu W."/>
            <person name="Pan J."/>
            <person name="Luo Z.H."/>
            <person name="Li M."/>
        </authorList>
    </citation>
    <scope>NUCLEOTIDE SEQUENCE [LARGE SCALE GENOMIC DNA]</scope>
    <source>
        <strain evidence="2">HyVt-485</strain>
    </source>
</reference>
<evidence type="ECO:0000313" key="2">
    <source>
        <dbReference type="EMBL" id="HHL42850.1"/>
    </source>
</evidence>
<dbReference type="Gene3D" id="3.30.200.20">
    <property type="entry name" value="Phosphorylase Kinase, domain 1"/>
    <property type="match status" value="1"/>
</dbReference>
<dbReference type="Proteomes" id="UP000885830">
    <property type="component" value="Unassembled WGS sequence"/>
</dbReference>
<name>A0A7C5LUZ9_9PROT</name>
<dbReference type="AlphaFoldDB" id="A0A7C5LUZ9"/>